<keyword evidence="1" id="KW-1185">Reference proteome</keyword>
<dbReference type="Proteomes" id="UP000887566">
    <property type="component" value="Unplaced"/>
</dbReference>
<organism evidence="1 2">
    <name type="scientific">Plectus sambesii</name>
    <dbReference type="NCBI Taxonomy" id="2011161"/>
    <lineage>
        <taxon>Eukaryota</taxon>
        <taxon>Metazoa</taxon>
        <taxon>Ecdysozoa</taxon>
        <taxon>Nematoda</taxon>
        <taxon>Chromadorea</taxon>
        <taxon>Plectida</taxon>
        <taxon>Plectina</taxon>
        <taxon>Plectoidea</taxon>
        <taxon>Plectidae</taxon>
        <taxon>Plectus</taxon>
    </lineage>
</organism>
<accession>A0A914XR34</accession>
<protein>
    <submittedName>
        <fullName evidence="2">Uncharacterized protein</fullName>
    </submittedName>
</protein>
<reference evidence="2" key="1">
    <citation type="submission" date="2022-11" db="UniProtKB">
        <authorList>
            <consortium name="WormBaseParasite"/>
        </authorList>
    </citation>
    <scope>IDENTIFICATION</scope>
</reference>
<dbReference type="WBParaSite" id="PSAMB.scaffold9430size4987.g32431.t1">
    <property type="protein sequence ID" value="PSAMB.scaffold9430size4987.g32431.t1"/>
    <property type="gene ID" value="PSAMB.scaffold9430size4987.g32431"/>
</dbReference>
<dbReference type="AlphaFoldDB" id="A0A914XR34"/>
<proteinExistence type="predicted"/>
<evidence type="ECO:0000313" key="2">
    <source>
        <dbReference type="WBParaSite" id="PSAMB.scaffold9430size4987.g32431.t1"/>
    </source>
</evidence>
<evidence type="ECO:0000313" key="1">
    <source>
        <dbReference type="Proteomes" id="UP000887566"/>
    </source>
</evidence>
<sequence length="67" mass="7745">TLYFSQFTFNAVYLVLFIYDNNIRQRLMSNSSNRLVEKKLMINSERSLKQGKFPGSQAAAQEIPVEV</sequence>
<name>A0A914XR34_9BILA</name>